<feature type="compositionally biased region" description="Low complexity" evidence="1">
    <location>
        <begin position="584"/>
        <end position="594"/>
    </location>
</feature>
<feature type="region of interest" description="Disordered" evidence="1">
    <location>
        <begin position="1"/>
        <end position="35"/>
    </location>
</feature>
<dbReference type="Proteomes" id="UP001608902">
    <property type="component" value="Unassembled WGS sequence"/>
</dbReference>
<keyword evidence="3" id="KW-1185">Reference proteome</keyword>
<reference evidence="2 3" key="1">
    <citation type="submission" date="2024-08" db="EMBL/GenBank/DDBJ databases">
        <title>Gnathostoma spinigerum genome.</title>
        <authorList>
            <person name="Gonzalez-Bertolin B."/>
            <person name="Monzon S."/>
            <person name="Zaballos A."/>
            <person name="Jimenez P."/>
            <person name="Dekumyoy P."/>
            <person name="Varona S."/>
            <person name="Cuesta I."/>
            <person name="Sumanam S."/>
            <person name="Adisakwattana P."/>
            <person name="Gasser R.B."/>
            <person name="Hernandez-Gonzalez A."/>
            <person name="Young N.D."/>
            <person name="Perteguer M.J."/>
        </authorList>
    </citation>
    <scope>NUCLEOTIDE SEQUENCE [LARGE SCALE GENOMIC DNA]</scope>
    <source>
        <strain evidence="2">AL3</strain>
        <tissue evidence="2">Liver</tissue>
    </source>
</reference>
<dbReference type="EMBL" id="JBGFUD010001464">
    <property type="protein sequence ID" value="MFH4976323.1"/>
    <property type="molecule type" value="Genomic_DNA"/>
</dbReference>
<organism evidence="2 3">
    <name type="scientific">Gnathostoma spinigerum</name>
    <dbReference type="NCBI Taxonomy" id="75299"/>
    <lineage>
        <taxon>Eukaryota</taxon>
        <taxon>Metazoa</taxon>
        <taxon>Ecdysozoa</taxon>
        <taxon>Nematoda</taxon>
        <taxon>Chromadorea</taxon>
        <taxon>Rhabditida</taxon>
        <taxon>Spirurina</taxon>
        <taxon>Gnathostomatomorpha</taxon>
        <taxon>Gnathostomatoidea</taxon>
        <taxon>Gnathostomatidae</taxon>
        <taxon>Gnathostoma</taxon>
    </lineage>
</organism>
<accession>A0ABD6E8G5</accession>
<gene>
    <name evidence="2" type="ORF">AB6A40_003032</name>
</gene>
<feature type="region of interest" description="Disordered" evidence="1">
    <location>
        <begin position="551"/>
        <end position="628"/>
    </location>
</feature>
<evidence type="ECO:0000313" key="3">
    <source>
        <dbReference type="Proteomes" id="UP001608902"/>
    </source>
</evidence>
<sequence length="695" mass="78108">MKMNEVVQLDSQPANDVELTEHEEATPQLGTDKANATPGIVAEGAVVEEASLQTTDDTPDDDLEAKANNESVAEASTILNCESDEKNRTVVVHHLSYPGEWLNHPKITDLLCRSERFDLMFAEAEDQESKLGSMRLIFKTVEFAKQAHAILASLNEEGKMQFELLQSDLFDSALSEKVENALNPQPQSAAFEVNNDDPNASRRLYALHLSTSTDQTVLSSILGSENIESIEFRVDPLVTNEKQAEIVFRSVEQARDAHKDLADGFEIDEGDRQLTMRLYNGDEYIHNSWCRLKGSEQEKMKPVDAACLTDLEVQRPSSSSEFVKAPEISVEDVVSYIQTLAEETRTNWGELSTVEDLWSLCDRVSAHYNGLPDTLLLSAMLKVLELHQKFESPCSWLRRHVDGLIKLWKKEVQKGKSTPRPTAVIMASAEYVPPKVKHRPAQGEGRKHDLATIMSVGSVLANARLKFATEEGELDIDEDENGSYRIGGEPLTFESWAMLNNTSKTEEPKNSQLRILPAFRRLRNEHRREIRHRKMEEEKVRKMREGIVINNDAAEGTIEDDGSLSTESDIPKKRRRELEEGEMSSDSSSSSVSSSDDDDSTTGTSRDRRRKRRNRPASGAPKKGTTDIMNPKFTALFEQLFQNRTALVKLLNPSYKKSFLVICKQIKSAPQESRHAQQKELAVFMKEVSARGVLC</sequence>
<evidence type="ECO:0000256" key="1">
    <source>
        <dbReference type="SAM" id="MobiDB-lite"/>
    </source>
</evidence>
<dbReference type="CDD" id="cd00590">
    <property type="entry name" value="RRM_SF"/>
    <property type="match status" value="1"/>
</dbReference>
<evidence type="ECO:0000313" key="2">
    <source>
        <dbReference type="EMBL" id="MFH4976323.1"/>
    </source>
</evidence>
<name>A0ABD6E8G5_9BILA</name>
<protein>
    <submittedName>
        <fullName evidence="2">Uncharacterized protein</fullName>
    </submittedName>
</protein>
<dbReference type="AlphaFoldDB" id="A0ABD6E8G5"/>
<proteinExistence type="predicted"/>
<comment type="caution">
    <text evidence="2">The sequence shown here is derived from an EMBL/GenBank/DDBJ whole genome shotgun (WGS) entry which is preliminary data.</text>
</comment>